<feature type="chain" id="PRO_5032341413" evidence="1">
    <location>
        <begin position="25"/>
        <end position="127"/>
    </location>
</feature>
<protein>
    <submittedName>
        <fullName evidence="2">Uncharacterized protein</fullName>
    </submittedName>
</protein>
<dbReference type="RefSeq" id="WP_160554776.1">
    <property type="nucleotide sequence ID" value="NZ_CP047650.1"/>
</dbReference>
<sequence length="127" mass="14179">MEKSFMSRIFVLIFAALVTPGALAANEKGKPITILAPISCVDWVDGRKTDSEIGLMKFYSASVRNEFWLLGLINGLNAKLNSPDLLASVDAKLVFAWMDRYCSTNKSEDIFKGAEEFLDQVAQKIRR</sequence>
<gene>
    <name evidence="2" type="ORF">GT347_25050</name>
</gene>
<organism evidence="2 3">
    <name type="scientific">Xylophilus rhododendri</name>
    <dbReference type="NCBI Taxonomy" id="2697032"/>
    <lineage>
        <taxon>Bacteria</taxon>
        <taxon>Pseudomonadati</taxon>
        <taxon>Pseudomonadota</taxon>
        <taxon>Betaproteobacteria</taxon>
        <taxon>Burkholderiales</taxon>
        <taxon>Xylophilus</taxon>
    </lineage>
</organism>
<proteinExistence type="predicted"/>
<evidence type="ECO:0000256" key="1">
    <source>
        <dbReference type="SAM" id="SignalP"/>
    </source>
</evidence>
<name>A0A857JAL9_9BURK</name>
<dbReference type="EMBL" id="CP047650">
    <property type="protein sequence ID" value="QHJ00967.1"/>
    <property type="molecule type" value="Genomic_DNA"/>
</dbReference>
<keyword evidence="1" id="KW-0732">Signal</keyword>
<dbReference type="AlphaFoldDB" id="A0A857JAL9"/>
<reference evidence="2 3" key="1">
    <citation type="submission" date="2020-01" db="EMBL/GenBank/DDBJ databases">
        <title>Genome sequencing of strain KACC 21265.</title>
        <authorList>
            <person name="Heo J."/>
            <person name="Kim S.-J."/>
            <person name="Kim J.-S."/>
            <person name="Hong S.-B."/>
            <person name="Kwon S.-W."/>
        </authorList>
    </citation>
    <scope>NUCLEOTIDE SEQUENCE [LARGE SCALE GENOMIC DNA]</scope>
    <source>
        <strain evidence="2 3">KACC 21265</strain>
    </source>
</reference>
<dbReference type="KEGG" id="xyk:GT347_25050"/>
<accession>A0A857JAL9</accession>
<keyword evidence="3" id="KW-1185">Reference proteome</keyword>
<evidence type="ECO:0000313" key="2">
    <source>
        <dbReference type="EMBL" id="QHJ00967.1"/>
    </source>
</evidence>
<feature type="signal peptide" evidence="1">
    <location>
        <begin position="1"/>
        <end position="24"/>
    </location>
</feature>
<evidence type="ECO:0000313" key="3">
    <source>
        <dbReference type="Proteomes" id="UP000464787"/>
    </source>
</evidence>
<dbReference type="Proteomes" id="UP000464787">
    <property type="component" value="Chromosome"/>
</dbReference>